<dbReference type="PANTHER" id="PTHR12521:SF0">
    <property type="entry name" value="ADP-RIBOSE GLYCOHYDROLASE OARD1"/>
    <property type="match status" value="1"/>
</dbReference>
<name>A0A0F4GP99_9PEZI</name>
<comment type="catalytic activity">
    <reaction evidence="6">
        <text>ADP-alpha-D-ribose 1''-phosphate + H2O = ADP-D-ribose + phosphate</text>
        <dbReference type="Rhea" id="RHEA:25029"/>
        <dbReference type="ChEBI" id="CHEBI:15377"/>
        <dbReference type="ChEBI" id="CHEBI:43474"/>
        <dbReference type="ChEBI" id="CHEBI:57967"/>
        <dbReference type="ChEBI" id="CHEBI:58753"/>
        <dbReference type="EC" id="3.1.3.84"/>
    </reaction>
</comment>
<organism evidence="9 10">
    <name type="scientific">Zymoseptoria brevis</name>
    <dbReference type="NCBI Taxonomy" id="1047168"/>
    <lineage>
        <taxon>Eukaryota</taxon>
        <taxon>Fungi</taxon>
        <taxon>Dikarya</taxon>
        <taxon>Ascomycota</taxon>
        <taxon>Pezizomycotina</taxon>
        <taxon>Dothideomycetes</taxon>
        <taxon>Dothideomycetidae</taxon>
        <taxon>Mycosphaerellales</taxon>
        <taxon>Mycosphaerellaceae</taxon>
        <taxon>Zymoseptoria</taxon>
    </lineage>
</organism>
<protein>
    <recommendedName>
        <fullName evidence="4">ADP-ribose 1''-phosphate phosphatase</fullName>
        <ecNumber evidence="3">3.1.3.84</ecNumber>
    </recommendedName>
</protein>
<dbReference type="SUPFAM" id="SSF52949">
    <property type="entry name" value="Macro domain-like"/>
    <property type="match status" value="1"/>
</dbReference>
<feature type="region of interest" description="Disordered" evidence="7">
    <location>
        <begin position="222"/>
        <end position="262"/>
    </location>
</feature>
<evidence type="ECO:0000256" key="6">
    <source>
        <dbReference type="ARBA" id="ARBA00034427"/>
    </source>
</evidence>
<keyword evidence="5" id="KW-0378">Hydrolase</keyword>
<dbReference type="InterPro" id="IPR050892">
    <property type="entry name" value="ADP-ribose_metab_enzymes"/>
</dbReference>
<dbReference type="Proteomes" id="UP000033647">
    <property type="component" value="Unassembled WGS sequence"/>
</dbReference>
<evidence type="ECO:0000256" key="7">
    <source>
        <dbReference type="SAM" id="MobiDB-lite"/>
    </source>
</evidence>
<dbReference type="InterPro" id="IPR002654">
    <property type="entry name" value="Glyco_trans_25"/>
</dbReference>
<dbReference type="OrthoDB" id="47375at2759"/>
<comment type="similarity">
    <text evidence="2">Belongs to the POA1 family.</text>
</comment>
<evidence type="ECO:0000256" key="5">
    <source>
        <dbReference type="ARBA" id="ARBA00022912"/>
    </source>
</evidence>
<dbReference type="Gene3D" id="3.40.220.10">
    <property type="entry name" value="Leucine Aminopeptidase, subunit E, domain 1"/>
    <property type="match status" value="1"/>
</dbReference>
<dbReference type="SMART" id="SM00506">
    <property type="entry name" value="A1pp"/>
    <property type="match status" value="1"/>
</dbReference>
<dbReference type="EC" id="3.1.3.84" evidence="3"/>
<feature type="compositionally biased region" description="Polar residues" evidence="7">
    <location>
        <begin position="791"/>
        <end position="802"/>
    </location>
</feature>
<dbReference type="CDD" id="cd06532">
    <property type="entry name" value="Glyco_transf_25"/>
    <property type="match status" value="1"/>
</dbReference>
<keyword evidence="10" id="KW-1185">Reference proteome</keyword>
<gene>
    <name evidence="9" type="ORF">TI39_contig367g00022</name>
</gene>
<dbReference type="AlphaFoldDB" id="A0A0F4GP99"/>
<evidence type="ECO:0000256" key="1">
    <source>
        <dbReference type="ARBA" id="ARBA00002432"/>
    </source>
</evidence>
<keyword evidence="5" id="KW-0904">Protein phosphatase</keyword>
<proteinExistence type="inferred from homology"/>
<evidence type="ECO:0000256" key="2">
    <source>
        <dbReference type="ARBA" id="ARBA00006575"/>
    </source>
</evidence>
<feature type="region of interest" description="Disordered" evidence="7">
    <location>
        <begin position="1"/>
        <end position="76"/>
    </location>
</feature>
<dbReference type="InterPro" id="IPR043472">
    <property type="entry name" value="Macro_dom-like"/>
</dbReference>
<dbReference type="Pfam" id="PF01661">
    <property type="entry name" value="Macro"/>
    <property type="match status" value="1"/>
</dbReference>
<dbReference type="GO" id="GO:0004721">
    <property type="term" value="F:phosphoprotein phosphatase activity"/>
    <property type="evidence" value="ECO:0007669"/>
    <property type="project" value="UniProtKB-KW"/>
</dbReference>
<feature type="domain" description="Macro" evidence="8">
    <location>
        <begin position="85"/>
        <end position="288"/>
    </location>
</feature>
<comment type="caution">
    <text evidence="9">The sequence shown here is derived from an EMBL/GenBank/DDBJ whole genome shotgun (WGS) entry which is preliminary data.</text>
</comment>
<evidence type="ECO:0000259" key="8">
    <source>
        <dbReference type="SMART" id="SM00506"/>
    </source>
</evidence>
<evidence type="ECO:0000256" key="3">
    <source>
        <dbReference type="ARBA" id="ARBA00012983"/>
    </source>
</evidence>
<feature type="compositionally biased region" description="Polar residues" evidence="7">
    <location>
        <begin position="60"/>
        <end position="76"/>
    </location>
</feature>
<dbReference type="InterPro" id="IPR002589">
    <property type="entry name" value="Macro_dom"/>
</dbReference>
<feature type="compositionally biased region" description="Acidic residues" evidence="7">
    <location>
        <begin position="222"/>
        <end position="235"/>
    </location>
</feature>
<dbReference type="PANTHER" id="PTHR12521">
    <property type="entry name" value="PROTEIN C6ORF130"/>
    <property type="match status" value="1"/>
</dbReference>
<reference evidence="9 10" key="1">
    <citation type="submission" date="2015-03" db="EMBL/GenBank/DDBJ databases">
        <title>RNA-seq based gene annotation and comparative genomics of four Zymoseptoria species reveal species-specific pathogenicity related genes and transposable element activity.</title>
        <authorList>
            <person name="Grandaubert J."/>
            <person name="Bhattacharyya A."/>
            <person name="Stukenbrock E.H."/>
        </authorList>
    </citation>
    <scope>NUCLEOTIDE SEQUENCE [LARGE SCALE GENOMIC DNA]</scope>
    <source>
        <strain evidence="9 10">Zb18110</strain>
    </source>
</reference>
<evidence type="ECO:0000313" key="9">
    <source>
        <dbReference type="EMBL" id="KJX99236.1"/>
    </source>
</evidence>
<comment type="function">
    <text evidence="1">Highly specific phosphatase involved in the metabolism of ADP-ribose 1''-phosphate (Appr1p) which is produced as a consequence of tRNA splicing.</text>
</comment>
<dbReference type="GO" id="GO:0140291">
    <property type="term" value="P:peptidyl-glutamate ADP-deribosylation"/>
    <property type="evidence" value="ECO:0007669"/>
    <property type="project" value="TreeGrafter"/>
</dbReference>
<accession>A0A0F4GP99</accession>
<sequence length="846" mass="93540">MSSSRGSGSANTSRKRSALESVDSNTSNSQPCKRPRATPDTSSKAKSKSENISEYFKNPRASNKSTTSCTFPNTPRANTNPHAMSLSYHTGDIFSASSGALILHACNCEGSWGGGIALAFRKHYPQAFEIYADHCAKFKGRMGELVGTSLLIPPAAKGMEAKKGHWIGCLFTSGFKGRKKDLPKKILDSTETSVEDLVAQVKKLDGGSAGWGDDLPADYEDEAAQQDDSDEDGSDDAVSRTNGDASGEAQDGDVGGRTSSKSPITSVRMCKINSGLFNVEWDRTVEVLEGVDIPDGHPIKKIEVWERKEFRQGFLLIGVPIRCLAEQARRNRKQYRRFLKRVQVQYQFASRERLYYSCHSCKLLLFCITNASPVVRSVLQLFSGIAIALLGFSKRTLASQDHLNPIDLGSRAVVLPNMTTTLSYTLTRFSFLFTGLIFIVLCYFGYENVAAAAGDHSTLAKIEHTANTQTHRVQSERVQMDRVETEPVQTKHSLLEDTMNATLGFEKIFIINLATRTDRRDAFTLAAAFTGLQVESVDAATTVDDKAWPPGPEEYRPNPGGAGAWRSHMNVLRDIVDKGISSAIIMEDDVDWDIRVKSQMRTYARASRLLMQPLPGTTDKFLDPTYPHPSPGNEETKNFHLDEETVSEPTSSPYGDLQYWDVLWLGHCGVRFPWKDDKSVPLGRVVIPNDPTVPAKNHIDVEFGSRQYLDDYPEHTRIVSRAHTPTCTVAYAVSQAGARRILWEMGLKAMRGPYDLQLREACAGGGGRSQLLCFTSQPQIFGTHRPAGATSRWSNISPQSDLPTEEVKDPYTTNVKWSTQSNFGKLVNGETDFVEYPKPAKKPEGK</sequence>
<evidence type="ECO:0000256" key="4">
    <source>
        <dbReference type="ARBA" id="ARBA00019744"/>
    </source>
</evidence>
<feature type="region of interest" description="Disordered" evidence="7">
    <location>
        <begin position="784"/>
        <end position="807"/>
    </location>
</feature>
<feature type="compositionally biased region" description="Polar residues" evidence="7">
    <location>
        <begin position="22"/>
        <end position="31"/>
    </location>
</feature>
<evidence type="ECO:0000313" key="10">
    <source>
        <dbReference type="Proteomes" id="UP000033647"/>
    </source>
</evidence>
<dbReference type="EMBL" id="LAFY01000359">
    <property type="protein sequence ID" value="KJX99236.1"/>
    <property type="molecule type" value="Genomic_DNA"/>
</dbReference>